<gene>
    <name evidence="1" type="ORF">S01H4_51528</name>
</gene>
<name>X1DUW5_9ZZZZ</name>
<comment type="caution">
    <text evidence="1">The sequence shown here is derived from an EMBL/GenBank/DDBJ whole genome shotgun (WGS) entry which is preliminary data.</text>
</comment>
<proteinExistence type="predicted"/>
<accession>X1DUW5</accession>
<reference evidence="1" key="1">
    <citation type="journal article" date="2014" name="Front. Microbiol.">
        <title>High frequency of phylogenetically diverse reductive dehalogenase-homologous genes in deep subseafloor sedimentary metagenomes.</title>
        <authorList>
            <person name="Kawai M."/>
            <person name="Futagami T."/>
            <person name="Toyoda A."/>
            <person name="Takaki Y."/>
            <person name="Nishi S."/>
            <person name="Hori S."/>
            <person name="Arai W."/>
            <person name="Tsubouchi T."/>
            <person name="Morono Y."/>
            <person name="Uchiyama I."/>
            <person name="Ito T."/>
            <person name="Fujiyama A."/>
            <person name="Inagaki F."/>
            <person name="Takami H."/>
        </authorList>
    </citation>
    <scope>NUCLEOTIDE SEQUENCE</scope>
    <source>
        <strain evidence="1">Expedition CK06-06</strain>
    </source>
</reference>
<sequence>YPLKVYLLIRLKDRCRTGFHYNKTWVPAVLNP</sequence>
<evidence type="ECO:0000313" key="1">
    <source>
        <dbReference type="EMBL" id="GAH00203.1"/>
    </source>
</evidence>
<feature type="non-terminal residue" evidence="1">
    <location>
        <position position="1"/>
    </location>
</feature>
<organism evidence="1">
    <name type="scientific">marine sediment metagenome</name>
    <dbReference type="NCBI Taxonomy" id="412755"/>
    <lineage>
        <taxon>unclassified sequences</taxon>
        <taxon>metagenomes</taxon>
        <taxon>ecological metagenomes</taxon>
    </lineage>
</organism>
<dbReference type="EMBL" id="BART01029352">
    <property type="protein sequence ID" value="GAH00203.1"/>
    <property type="molecule type" value="Genomic_DNA"/>
</dbReference>
<protein>
    <submittedName>
        <fullName evidence="1">Uncharacterized protein</fullName>
    </submittedName>
</protein>
<dbReference type="AlphaFoldDB" id="X1DUW5"/>